<sequence length="830" mass="95133">MSTQQDIYAAGSENRPPMLNKENYVPWSSRLLWYAKSRPNGKLIHNSIINGPYVRRMILEPEADDQAIKTIIFGLPEDIYAAVDSCETAQEIWLRVRQMMKGSDIGIQEKKAKLFNEWERFTSNDRESTESYYHRFLKLMNDLKRNKHFPEKIASNLKFLNNLQPEHVTIVYQTKDLHTSDYTQLYDFLKYNQNEVDELKAERLAKTQDPLALMETSNNPYAFPVPHQDQPLLNHNYMQQPMPNPEDITDPTIAINMPLALMAKAFKLNYSTPTNNNQRISSNLRNRQIAQPENLNGYNAVQNVRNQVAQNVILNLRVQNVRNHNGLIGVPVNANQNGNGNLVVARAEGNATGHNGNQIRCYNYRGVGHFARNYTTDKAPVYDSDGSAEVYDYENCYDNEIFNMLTQEEQCTKLLEPIPEPHQVPQNDNNVISENKHDEEQTVIRNKSRLVVRGYHQEEGIDFEESFAPQAPRAWYDELLTFLLQNHFFKGTTDPTLFIRRFVDDILVAKPTEKHLKEVKRIFLYLRGTINTGLWYTKDSGFKLTGFSDADYAGCKDTVKSTSGGAQFLREKLETQLTDYGIHFNKIPIYCDSKSTIAISCNPVQHSRTKHIVVRYHFIKEHMEKGLIELYFVKTDYQLADLFTIALPLDRFNYLVCRLGMRSLSTQELDRLPKSQPDIVHATCLCARYQDSGFELTGFSDADYAGCKDTFKSTSGGAQFLGEKLVSWSSKKQDCTALSIVEAKYVSLSACCAQVLWMRTQLTDYGFHFKKIPIYCDSKSAIAISCNPTDYQLADIFTKALPADRFNYLVRRLGMHSLSPQELDCLAKSQ</sequence>
<comment type="caution">
    <text evidence="1">The sequence shown here is derived from an EMBL/GenBank/DDBJ whole genome shotgun (WGS) entry which is preliminary data.</text>
</comment>
<gene>
    <name evidence="1" type="ORF">Tci_063061</name>
</gene>
<evidence type="ECO:0000313" key="1">
    <source>
        <dbReference type="EMBL" id="GEU91083.1"/>
    </source>
</evidence>
<reference evidence="1" key="1">
    <citation type="journal article" date="2019" name="Sci. Rep.">
        <title>Draft genome of Tanacetum cinerariifolium, the natural source of mosquito coil.</title>
        <authorList>
            <person name="Yamashiro T."/>
            <person name="Shiraishi A."/>
            <person name="Satake H."/>
            <person name="Nakayama K."/>
        </authorList>
    </citation>
    <scope>NUCLEOTIDE SEQUENCE</scope>
</reference>
<dbReference type="PANTHER" id="PTHR11439:SF495">
    <property type="entry name" value="REVERSE TRANSCRIPTASE, RNA-DEPENDENT DNA POLYMERASE-RELATED"/>
    <property type="match status" value="1"/>
</dbReference>
<protein>
    <recommendedName>
        <fullName evidence="2">Copia protein</fullName>
    </recommendedName>
</protein>
<name>A0A6L2NY11_TANCI</name>
<dbReference type="PANTHER" id="PTHR11439">
    <property type="entry name" value="GAG-POL-RELATED RETROTRANSPOSON"/>
    <property type="match status" value="1"/>
</dbReference>
<evidence type="ECO:0008006" key="2">
    <source>
        <dbReference type="Google" id="ProtNLM"/>
    </source>
</evidence>
<dbReference type="Pfam" id="PF14223">
    <property type="entry name" value="Retrotran_gag_2"/>
    <property type="match status" value="1"/>
</dbReference>
<dbReference type="AlphaFoldDB" id="A0A6L2NY11"/>
<proteinExistence type="predicted"/>
<accession>A0A6L2NY11</accession>
<dbReference type="EMBL" id="BKCJ010010328">
    <property type="protein sequence ID" value="GEU91083.1"/>
    <property type="molecule type" value="Genomic_DNA"/>
</dbReference>
<organism evidence="1">
    <name type="scientific">Tanacetum cinerariifolium</name>
    <name type="common">Dalmatian daisy</name>
    <name type="synonym">Chrysanthemum cinerariifolium</name>
    <dbReference type="NCBI Taxonomy" id="118510"/>
    <lineage>
        <taxon>Eukaryota</taxon>
        <taxon>Viridiplantae</taxon>
        <taxon>Streptophyta</taxon>
        <taxon>Embryophyta</taxon>
        <taxon>Tracheophyta</taxon>
        <taxon>Spermatophyta</taxon>
        <taxon>Magnoliopsida</taxon>
        <taxon>eudicotyledons</taxon>
        <taxon>Gunneridae</taxon>
        <taxon>Pentapetalae</taxon>
        <taxon>asterids</taxon>
        <taxon>campanulids</taxon>
        <taxon>Asterales</taxon>
        <taxon>Asteraceae</taxon>
        <taxon>Asteroideae</taxon>
        <taxon>Anthemideae</taxon>
        <taxon>Anthemidinae</taxon>
        <taxon>Tanacetum</taxon>
    </lineage>
</organism>
<dbReference type="CDD" id="cd09272">
    <property type="entry name" value="RNase_HI_RT_Ty1"/>
    <property type="match status" value="2"/>
</dbReference>